<comment type="similarity">
    <text evidence="1">Belongs to the WD repeat ESC family.</text>
</comment>
<dbReference type="InterPro" id="IPR019775">
    <property type="entry name" value="WD40_repeat_CS"/>
</dbReference>
<dbReference type="InterPro" id="IPR001680">
    <property type="entry name" value="WD40_rpt"/>
</dbReference>
<keyword evidence="9" id="KW-1185">Reference proteome</keyword>
<dbReference type="AlphaFoldDB" id="A0A6G1LNE7"/>
<dbReference type="PROSITE" id="PS00678">
    <property type="entry name" value="WD_REPEATS_1"/>
    <property type="match status" value="1"/>
</dbReference>
<keyword evidence="3" id="KW-0677">Repeat</keyword>
<sequence length="491" mass="54184">MAPISTDVFPAPFAYARLVEEQALYDVQFYPFNTVDDEQIFAVAGQRDIFVLRPRVDQDTGYEVLRWLKNIVQDHSINSLCWTKDSSTHKPLLCIAGSAPKQILVIDVESGSIVQQLCGHGRGTNDLAISPISTNLLVSASEDYTLRLWNLQPQYSQQPCVAILAGEGHRQPIQACSFHSSGQWLLSGGLDTTVCLWAVPSLEELDRFSQESVAAGHPQPTVVYYPHFSSSEVHPDYIDNVVFYGDLIISRASKGDSTGNQNEILIWKIDGFDSEAEPPAHPPVPKPGQYTRSSFEHAEGSRGFQRLLTLDMPKTSLFYLRFGILHRPDMRPMLAMGDQESTVHFWDLQKIEEGWAPGEVRLGKKTAPRRGGAKSRVRGGKAKAIAGELGHLETSDGSHESSHPSSVVTTTTSLGPSDERTYEVADPFKPITPHKSIVLNTTLVNQDFETRQIAWSPDGTWCVAVGGKGMMSIFHRDKSVVNGLQAPSETV</sequence>
<evidence type="ECO:0000256" key="7">
    <source>
        <dbReference type="SAM" id="MobiDB-lite"/>
    </source>
</evidence>
<dbReference type="InterPro" id="IPR015943">
    <property type="entry name" value="WD40/YVTN_repeat-like_dom_sf"/>
</dbReference>
<reference evidence="8" key="1">
    <citation type="journal article" date="2020" name="Stud. Mycol.">
        <title>101 Dothideomycetes genomes: a test case for predicting lifestyles and emergence of pathogens.</title>
        <authorList>
            <person name="Haridas S."/>
            <person name="Albert R."/>
            <person name="Binder M."/>
            <person name="Bloem J."/>
            <person name="Labutti K."/>
            <person name="Salamov A."/>
            <person name="Andreopoulos B."/>
            <person name="Baker S."/>
            <person name="Barry K."/>
            <person name="Bills G."/>
            <person name="Bluhm B."/>
            <person name="Cannon C."/>
            <person name="Castanera R."/>
            <person name="Culley D."/>
            <person name="Daum C."/>
            <person name="Ezra D."/>
            <person name="Gonzalez J."/>
            <person name="Henrissat B."/>
            <person name="Kuo A."/>
            <person name="Liang C."/>
            <person name="Lipzen A."/>
            <person name="Lutzoni F."/>
            <person name="Magnuson J."/>
            <person name="Mondo S."/>
            <person name="Nolan M."/>
            <person name="Ohm R."/>
            <person name="Pangilinan J."/>
            <person name="Park H.-J."/>
            <person name="Ramirez L."/>
            <person name="Alfaro M."/>
            <person name="Sun H."/>
            <person name="Tritt A."/>
            <person name="Yoshinaga Y."/>
            <person name="Zwiers L.-H."/>
            <person name="Turgeon B."/>
            <person name="Goodwin S."/>
            <person name="Spatafora J."/>
            <person name="Crous P."/>
            <person name="Grigoriev I."/>
        </authorList>
    </citation>
    <scope>NUCLEOTIDE SEQUENCE</scope>
    <source>
        <strain evidence="8">CBS 116005</strain>
    </source>
</reference>
<protein>
    <submittedName>
        <fullName evidence="8">WD40 repeat-like protein</fullName>
    </submittedName>
</protein>
<dbReference type="PROSITE" id="PS50294">
    <property type="entry name" value="WD_REPEATS_REGION"/>
    <property type="match status" value="2"/>
</dbReference>
<dbReference type="EMBL" id="ML995808">
    <property type="protein sequence ID" value="KAF2774437.1"/>
    <property type="molecule type" value="Genomic_DNA"/>
</dbReference>
<keyword evidence="5" id="KW-0804">Transcription</keyword>
<evidence type="ECO:0000256" key="6">
    <source>
        <dbReference type="PROSITE-ProRule" id="PRU00221"/>
    </source>
</evidence>
<accession>A0A6G1LNE7</accession>
<feature type="region of interest" description="Disordered" evidence="7">
    <location>
        <begin position="276"/>
        <end position="296"/>
    </location>
</feature>
<feature type="compositionally biased region" description="Low complexity" evidence="7">
    <location>
        <begin position="403"/>
        <end position="416"/>
    </location>
</feature>
<gene>
    <name evidence="8" type="ORF">EJ03DRAFT_347043</name>
</gene>
<dbReference type="InterPro" id="IPR036322">
    <property type="entry name" value="WD40_repeat_dom_sf"/>
</dbReference>
<feature type="region of interest" description="Disordered" evidence="7">
    <location>
        <begin position="392"/>
        <end position="419"/>
    </location>
</feature>
<evidence type="ECO:0000256" key="1">
    <source>
        <dbReference type="ARBA" id="ARBA00008075"/>
    </source>
</evidence>
<dbReference type="OrthoDB" id="7318948at2759"/>
<keyword evidence="2 6" id="KW-0853">WD repeat</keyword>
<evidence type="ECO:0000256" key="5">
    <source>
        <dbReference type="ARBA" id="ARBA00023163"/>
    </source>
</evidence>
<proteinExistence type="inferred from homology"/>
<dbReference type="PROSITE" id="PS50082">
    <property type="entry name" value="WD_REPEATS_2"/>
    <property type="match status" value="2"/>
</dbReference>
<dbReference type="PRINTS" id="PR00320">
    <property type="entry name" value="GPROTEINBRPT"/>
</dbReference>
<feature type="repeat" description="WD" evidence="6">
    <location>
        <begin position="117"/>
        <end position="152"/>
    </location>
</feature>
<dbReference type="Pfam" id="PF00400">
    <property type="entry name" value="WD40"/>
    <property type="match status" value="2"/>
</dbReference>
<dbReference type="Proteomes" id="UP000799436">
    <property type="component" value="Unassembled WGS sequence"/>
</dbReference>
<name>A0A6G1LNE7_9PEZI</name>
<dbReference type="PANTHER" id="PTHR10253">
    <property type="entry name" value="POLYCOMB PROTEIN"/>
    <property type="match status" value="1"/>
</dbReference>
<organism evidence="8 9">
    <name type="scientific">Teratosphaeria nubilosa</name>
    <dbReference type="NCBI Taxonomy" id="161662"/>
    <lineage>
        <taxon>Eukaryota</taxon>
        <taxon>Fungi</taxon>
        <taxon>Dikarya</taxon>
        <taxon>Ascomycota</taxon>
        <taxon>Pezizomycotina</taxon>
        <taxon>Dothideomycetes</taxon>
        <taxon>Dothideomycetidae</taxon>
        <taxon>Mycosphaerellales</taxon>
        <taxon>Teratosphaeriaceae</taxon>
        <taxon>Teratosphaeria</taxon>
    </lineage>
</organism>
<dbReference type="InterPro" id="IPR020472">
    <property type="entry name" value="WD40_PAC1"/>
</dbReference>
<dbReference type="Gene3D" id="2.130.10.10">
    <property type="entry name" value="YVTN repeat-like/Quinoprotein amine dehydrogenase"/>
    <property type="match status" value="1"/>
</dbReference>
<evidence type="ECO:0000256" key="2">
    <source>
        <dbReference type="ARBA" id="ARBA00022574"/>
    </source>
</evidence>
<evidence type="ECO:0000313" key="8">
    <source>
        <dbReference type="EMBL" id="KAF2774437.1"/>
    </source>
</evidence>
<dbReference type="SMART" id="SM00320">
    <property type="entry name" value="WD40"/>
    <property type="match status" value="4"/>
</dbReference>
<keyword evidence="4" id="KW-0805">Transcription regulation</keyword>
<dbReference type="SUPFAM" id="SSF50978">
    <property type="entry name" value="WD40 repeat-like"/>
    <property type="match status" value="1"/>
</dbReference>
<evidence type="ECO:0000256" key="4">
    <source>
        <dbReference type="ARBA" id="ARBA00023015"/>
    </source>
</evidence>
<dbReference type="InterPro" id="IPR051243">
    <property type="entry name" value="PcG_WD-repeat"/>
</dbReference>
<feature type="repeat" description="WD" evidence="6">
    <location>
        <begin position="166"/>
        <end position="207"/>
    </location>
</feature>
<feature type="compositionally biased region" description="Basic and acidic residues" evidence="7">
    <location>
        <begin position="392"/>
        <end position="402"/>
    </location>
</feature>
<evidence type="ECO:0000256" key="3">
    <source>
        <dbReference type="ARBA" id="ARBA00022737"/>
    </source>
</evidence>
<evidence type="ECO:0000313" key="9">
    <source>
        <dbReference type="Proteomes" id="UP000799436"/>
    </source>
</evidence>